<name>Q7TP29_RAT</name>
<feature type="compositionally biased region" description="Basic and acidic residues" evidence="1">
    <location>
        <begin position="82"/>
        <end position="109"/>
    </location>
</feature>
<dbReference type="AlphaFoldDB" id="Q7TP29"/>
<feature type="region of interest" description="Disordered" evidence="1">
    <location>
        <begin position="72"/>
        <end position="109"/>
    </location>
</feature>
<dbReference type="EMBL" id="AY325224">
    <property type="protein sequence ID" value="AAP92625.1"/>
    <property type="molecule type" value="mRNA"/>
</dbReference>
<accession>Q7TP29</accession>
<evidence type="ECO:0000256" key="1">
    <source>
        <dbReference type="SAM" id="MobiDB-lite"/>
    </source>
</evidence>
<protein>
    <submittedName>
        <fullName evidence="2">Ac1-283</fullName>
    </submittedName>
</protein>
<sequence length="109" mass="12502">MQHAPAGRRPLTQTHTAGDCWDRVQSGKMHLTLRRTEGPKECGGLWGVEWELVEPTSSRGQDKWRDGVAITQSKTLMYNSEKNGEEPEERRSSDRPKLGFSSREGRHYY</sequence>
<organism evidence="2">
    <name type="scientific">Rattus norvegicus</name>
    <name type="common">Rat</name>
    <dbReference type="NCBI Taxonomy" id="10116"/>
    <lineage>
        <taxon>Eukaryota</taxon>
        <taxon>Metazoa</taxon>
        <taxon>Chordata</taxon>
        <taxon>Craniata</taxon>
        <taxon>Vertebrata</taxon>
        <taxon>Euteleostomi</taxon>
        <taxon>Mammalia</taxon>
        <taxon>Eutheria</taxon>
        <taxon>Euarchontoglires</taxon>
        <taxon>Glires</taxon>
        <taxon>Rodentia</taxon>
        <taxon>Myomorpha</taxon>
        <taxon>Muroidea</taxon>
        <taxon>Muridae</taxon>
        <taxon>Murinae</taxon>
        <taxon>Rattus</taxon>
    </lineage>
</organism>
<feature type="compositionally biased region" description="Polar residues" evidence="1">
    <location>
        <begin position="72"/>
        <end position="81"/>
    </location>
</feature>
<reference evidence="2" key="1">
    <citation type="submission" date="2003-06" db="EMBL/GenBank/DDBJ databases">
        <title>Liver regeneration after PH.</title>
        <authorList>
            <person name="Xu C.S."/>
            <person name="Li W.Q."/>
            <person name="Li Y.C."/>
            <person name="Wang G.P."/>
            <person name="Chai L.Q."/>
            <person name="Yuan J.Y."/>
            <person name="Yang K.J."/>
            <person name="Yan H.M."/>
            <person name="Chang C.F."/>
            <person name="Zhao L.F."/>
            <person name="Ma H."/>
            <person name="Wang L."/>
            <person name="Wang S.F."/>
            <person name="Han H.P."/>
            <person name="Shi J.B."/>
            <person name="Rahman S."/>
            <person name="Wang Q.N."/>
            <person name="Zhang J.B."/>
        </authorList>
    </citation>
    <scope>NUCLEOTIDE SEQUENCE</scope>
</reference>
<evidence type="ECO:0000313" key="2">
    <source>
        <dbReference type="EMBL" id="AAP92625.1"/>
    </source>
</evidence>
<proteinExistence type="evidence at transcript level"/>